<dbReference type="Proteomes" id="UP000187001">
    <property type="component" value="Unassembled WGS sequence"/>
</dbReference>
<name>A0ABD6QQ60_MYCFO</name>
<organism evidence="2 3">
    <name type="scientific">Mycolicibacterium fortuitum</name>
    <name type="common">Mycobacterium fortuitum</name>
    <dbReference type="NCBI Taxonomy" id="1766"/>
    <lineage>
        <taxon>Bacteria</taxon>
        <taxon>Bacillati</taxon>
        <taxon>Actinomycetota</taxon>
        <taxon>Actinomycetes</taxon>
        <taxon>Mycobacteriales</taxon>
        <taxon>Mycobacteriaceae</taxon>
        <taxon>Mycolicibacterium</taxon>
    </lineage>
</organism>
<dbReference type="InterPro" id="IPR025332">
    <property type="entry name" value="DUF4238"/>
</dbReference>
<comment type="caution">
    <text evidence="2">The sequence shown here is derived from an EMBL/GenBank/DDBJ whole genome shotgun (WGS) entry which is preliminary data.</text>
</comment>
<dbReference type="AlphaFoldDB" id="A0ABD6QQ60"/>
<evidence type="ECO:0000256" key="1">
    <source>
        <dbReference type="SAM" id="MobiDB-lite"/>
    </source>
</evidence>
<feature type="region of interest" description="Disordered" evidence="1">
    <location>
        <begin position="268"/>
        <end position="288"/>
    </location>
</feature>
<reference evidence="2 3" key="1">
    <citation type="submission" date="2016-07" db="EMBL/GenBank/DDBJ databases">
        <authorList>
            <person name="Sutton G."/>
            <person name="Brinkac L."/>
            <person name="Sanka R."/>
            <person name="Adams M."/>
            <person name="Lau E."/>
            <person name="Kumar A."/>
            <person name="Macaden R."/>
        </authorList>
    </citation>
    <scope>NUCLEOTIDE SEQUENCE [LARGE SCALE GENOMIC DNA]</scope>
    <source>
        <strain evidence="2 3">GA-0871</strain>
    </source>
</reference>
<evidence type="ECO:0000313" key="2">
    <source>
        <dbReference type="EMBL" id="OMC47368.1"/>
    </source>
</evidence>
<dbReference type="EMBL" id="MBER01000050">
    <property type="protein sequence ID" value="OMC47368.1"/>
    <property type="molecule type" value="Genomic_DNA"/>
</dbReference>
<gene>
    <name evidence="2" type="ORF">A5742_24455</name>
</gene>
<accession>A0ABD6QQ60</accession>
<protein>
    <recommendedName>
        <fullName evidence="4">DUF4238 domain-containing protein</fullName>
    </recommendedName>
</protein>
<evidence type="ECO:0008006" key="4">
    <source>
        <dbReference type="Google" id="ProtNLM"/>
    </source>
</evidence>
<dbReference type="RefSeq" id="WP_076204603.1">
    <property type="nucleotide sequence ID" value="NZ_MBER01000050.1"/>
</dbReference>
<proteinExistence type="predicted"/>
<evidence type="ECO:0000313" key="3">
    <source>
        <dbReference type="Proteomes" id="UP000187001"/>
    </source>
</evidence>
<dbReference type="Pfam" id="PF14022">
    <property type="entry name" value="DUF4238"/>
    <property type="match status" value="1"/>
</dbReference>
<sequence>MKRGHHTVPRFYLDRFANDDHQLGVARLSSKKRFRLSTGNASVMRDFYNVDLRDNPNAVEDLLSDIEADAAAVFRKVLVDRSWPLRGHERAILATFLALQRTRTPSHREMVGEIRDITIRALKTMGRDEVVLPAELREMDSKSVHVQSMLDIEQYGPCFFDRSWQLVQFRRKRLLTSDAPVCLVAHPDAPADAGLGVGSAWVILFPMSPTVGLMMIAPGGDDETTDFAHGRADAVLNGSTYLAKLFNQNAIDGAREFIFHHPDDGDLVPDRLPPPLTTQLNWSPGPPQ</sequence>